<dbReference type="SUPFAM" id="SSF52540">
    <property type="entry name" value="P-loop containing nucleoside triphosphate hydrolases"/>
    <property type="match status" value="1"/>
</dbReference>
<evidence type="ECO:0000256" key="3">
    <source>
        <dbReference type="ARBA" id="ARBA00022741"/>
    </source>
</evidence>
<name>A0A0C3S5J5_PHLG1</name>
<dbReference type="EMBL" id="KN840609">
    <property type="protein sequence ID" value="KIP03580.1"/>
    <property type="molecule type" value="Genomic_DNA"/>
</dbReference>
<keyword evidence="5 6" id="KW-0505">Motor protein</keyword>
<organism evidence="11 12">
    <name type="scientific">Phlebiopsis gigantea (strain 11061_1 CR5-6)</name>
    <name type="common">White-rot fungus</name>
    <name type="synonym">Peniophora gigantea</name>
    <dbReference type="NCBI Taxonomy" id="745531"/>
    <lineage>
        <taxon>Eukaryota</taxon>
        <taxon>Fungi</taxon>
        <taxon>Dikarya</taxon>
        <taxon>Basidiomycota</taxon>
        <taxon>Agaricomycotina</taxon>
        <taxon>Agaricomycetes</taxon>
        <taxon>Polyporales</taxon>
        <taxon>Phanerochaetaceae</taxon>
        <taxon>Phlebiopsis</taxon>
    </lineage>
</organism>
<dbReference type="GO" id="GO:0007018">
    <property type="term" value="P:microtubule-based movement"/>
    <property type="evidence" value="ECO:0007669"/>
    <property type="project" value="InterPro"/>
</dbReference>
<protein>
    <recommendedName>
        <fullName evidence="7">Kinesin-like protein</fullName>
    </recommendedName>
</protein>
<dbReference type="GO" id="GO:0005524">
    <property type="term" value="F:ATP binding"/>
    <property type="evidence" value="ECO:0007669"/>
    <property type="project" value="UniProtKB-UniRule"/>
</dbReference>
<dbReference type="GO" id="GO:0008017">
    <property type="term" value="F:microtubule binding"/>
    <property type="evidence" value="ECO:0007669"/>
    <property type="project" value="InterPro"/>
</dbReference>
<dbReference type="PRINTS" id="PR00380">
    <property type="entry name" value="KINESINHEAVY"/>
</dbReference>
<dbReference type="STRING" id="745531.A0A0C3S5J5"/>
<dbReference type="AlphaFoldDB" id="A0A0C3S5J5"/>
<keyword evidence="3 6" id="KW-0547">Nucleotide-binding</keyword>
<accession>A0A0C3S5J5</accession>
<dbReference type="InterPro" id="IPR027417">
    <property type="entry name" value="P-loop_NTPase"/>
</dbReference>
<dbReference type="InterPro" id="IPR019821">
    <property type="entry name" value="Kinesin_motor_CS"/>
</dbReference>
<dbReference type="OrthoDB" id="3176171at2759"/>
<dbReference type="GO" id="GO:0005874">
    <property type="term" value="C:microtubule"/>
    <property type="evidence" value="ECO:0007669"/>
    <property type="project" value="UniProtKB-KW"/>
</dbReference>
<keyword evidence="12" id="KW-1185">Reference proteome</keyword>
<feature type="domain" description="Kinesin motor" evidence="10">
    <location>
        <begin position="169"/>
        <end position="535"/>
    </location>
</feature>
<dbReference type="PANTHER" id="PTHR47972:SF45">
    <property type="entry name" value="PROTEIN CLARET SEGREGATIONAL"/>
    <property type="match status" value="1"/>
</dbReference>
<evidence type="ECO:0000313" key="12">
    <source>
        <dbReference type="Proteomes" id="UP000053257"/>
    </source>
</evidence>
<dbReference type="SMART" id="SM00129">
    <property type="entry name" value="KISc"/>
    <property type="match status" value="1"/>
</dbReference>
<dbReference type="PANTHER" id="PTHR47972">
    <property type="entry name" value="KINESIN-LIKE PROTEIN KLP-3"/>
    <property type="match status" value="1"/>
</dbReference>
<keyword evidence="2 7" id="KW-0493">Microtubule</keyword>
<dbReference type="CDD" id="cd01366">
    <property type="entry name" value="KISc_C_terminal"/>
    <property type="match status" value="1"/>
</dbReference>
<keyword evidence="4 6" id="KW-0067">ATP-binding</keyword>
<dbReference type="InterPro" id="IPR036961">
    <property type="entry name" value="Kinesin_motor_dom_sf"/>
</dbReference>
<evidence type="ECO:0000256" key="2">
    <source>
        <dbReference type="ARBA" id="ARBA00022701"/>
    </source>
</evidence>
<evidence type="ECO:0000256" key="6">
    <source>
        <dbReference type="PROSITE-ProRule" id="PRU00283"/>
    </source>
</evidence>
<evidence type="ECO:0000256" key="5">
    <source>
        <dbReference type="ARBA" id="ARBA00023175"/>
    </source>
</evidence>
<dbReference type="Proteomes" id="UP000053257">
    <property type="component" value="Unassembled WGS sequence"/>
</dbReference>
<gene>
    <name evidence="11" type="ORF">PHLGIDRAFT_110692</name>
</gene>
<dbReference type="Pfam" id="PF00225">
    <property type="entry name" value="Kinesin"/>
    <property type="match status" value="1"/>
</dbReference>
<reference evidence="11 12" key="1">
    <citation type="journal article" date="2014" name="PLoS Genet.">
        <title>Analysis of the Phlebiopsis gigantea genome, transcriptome and secretome provides insight into its pioneer colonization strategies of wood.</title>
        <authorList>
            <person name="Hori C."/>
            <person name="Ishida T."/>
            <person name="Igarashi K."/>
            <person name="Samejima M."/>
            <person name="Suzuki H."/>
            <person name="Master E."/>
            <person name="Ferreira P."/>
            <person name="Ruiz-Duenas F.J."/>
            <person name="Held B."/>
            <person name="Canessa P."/>
            <person name="Larrondo L.F."/>
            <person name="Schmoll M."/>
            <person name="Druzhinina I.S."/>
            <person name="Kubicek C.P."/>
            <person name="Gaskell J.A."/>
            <person name="Kersten P."/>
            <person name="St John F."/>
            <person name="Glasner J."/>
            <person name="Sabat G."/>
            <person name="Splinter BonDurant S."/>
            <person name="Syed K."/>
            <person name="Yadav J."/>
            <person name="Mgbeahuruike A.C."/>
            <person name="Kovalchuk A."/>
            <person name="Asiegbu F.O."/>
            <person name="Lackner G."/>
            <person name="Hoffmeister D."/>
            <person name="Rencoret J."/>
            <person name="Gutierrez A."/>
            <person name="Sun H."/>
            <person name="Lindquist E."/>
            <person name="Barry K."/>
            <person name="Riley R."/>
            <person name="Grigoriev I.V."/>
            <person name="Henrissat B."/>
            <person name="Kues U."/>
            <person name="Berka R.M."/>
            <person name="Martinez A.T."/>
            <person name="Covert S.F."/>
            <person name="Blanchette R.A."/>
            <person name="Cullen D."/>
        </authorList>
    </citation>
    <scope>NUCLEOTIDE SEQUENCE [LARGE SCALE GENOMIC DNA]</scope>
    <source>
        <strain evidence="11 12">11061_1 CR5-6</strain>
    </source>
</reference>
<proteinExistence type="inferred from homology"/>
<keyword evidence="8" id="KW-0175">Coiled coil</keyword>
<feature type="region of interest" description="Disordered" evidence="9">
    <location>
        <begin position="185"/>
        <end position="208"/>
    </location>
</feature>
<evidence type="ECO:0000256" key="8">
    <source>
        <dbReference type="SAM" id="Coils"/>
    </source>
</evidence>
<dbReference type="PROSITE" id="PS00411">
    <property type="entry name" value="KINESIN_MOTOR_1"/>
    <property type="match status" value="1"/>
</dbReference>
<feature type="region of interest" description="Disordered" evidence="9">
    <location>
        <begin position="1"/>
        <end position="29"/>
    </location>
</feature>
<sequence length="547" mass="61071">MDAERAKREELEANHQALLSSTKSQELNQRRELDTALDELEALKRKHANDVLDWETEIKRKERQIRELEEDIRLRDEDLERERETVKTLRATVSQQATAQLTLNSHVTALQAQVTAVQIALDNSSNSAAELALKLEAAERRITEQAQEIAEAEMQRRRLHNMVQELKGNIRVFCRVRPLLPSDIPPSVFQASNSPGSSSTSPEDDERRKEMLRAQIAFPDKMDHKEIVLHSSSESATGQERKDEWQFTFDRVFEPHSTQAEVFEEISLLAQSCADGYNVCIFAYGQTGSGKSFTMEGGQTESSTGMIPRAVEQVFRVTEELKSKGWAYRMEGQFLEIYNETINDLLGKGEFDKKKHEIKHDKSGRTSVTDANVIPLTSPNQVRSLLAIAQSRRTVASTLMNERSSRSHSVFTLRICGENTATGETCEGSLNLVDLAGSERLDKSGAGNDKDRLRETQSINKSLSALGDVIAALGEKGDGKGDKHIPYRNSKLTFLLQNSLSGNSKTLMVLNLSPLANHLNESLCSLRFATKVNNTTLGTARKQVKGA</sequence>
<comment type="similarity">
    <text evidence="1">Belongs to the TRAFAC class myosin-kinesin ATPase superfamily. Kinesin family. KIN-14 subfamily.</text>
</comment>
<dbReference type="HOGENOM" id="CLU_001485_12_4_1"/>
<feature type="compositionally biased region" description="Low complexity" evidence="9">
    <location>
        <begin position="192"/>
        <end position="201"/>
    </location>
</feature>
<feature type="coiled-coil region" evidence="8">
    <location>
        <begin position="121"/>
        <end position="169"/>
    </location>
</feature>
<evidence type="ECO:0000259" key="10">
    <source>
        <dbReference type="PROSITE" id="PS50067"/>
    </source>
</evidence>
<dbReference type="InterPro" id="IPR001752">
    <property type="entry name" value="Kinesin_motor_dom"/>
</dbReference>
<evidence type="ECO:0000256" key="4">
    <source>
        <dbReference type="ARBA" id="ARBA00022840"/>
    </source>
</evidence>
<dbReference type="InterPro" id="IPR027640">
    <property type="entry name" value="Kinesin-like_fam"/>
</dbReference>
<evidence type="ECO:0000256" key="9">
    <source>
        <dbReference type="SAM" id="MobiDB-lite"/>
    </source>
</evidence>
<dbReference type="GO" id="GO:0003777">
    <property type="term" value="F:microtubule motor activity"/>
    <property type="evidence" value="ECO:0007669"/>
    <property type="project" value="InterPro"/>
</dbReference>
<feature type="compositionally biased region" description="Basic and acidic residues" evidence="9">
    <location>
        <begin position="1"/>
        <end position="13"/>
    </location>
</feature>
<feature type="binding site" evidence="6">
    <location>
        <begin position="285"/>
        <end position="292"/>
    </location>
    <ligand>
        <name>ATP</name>
        <dbReference type="ChEBI" id="CHEBI:30616"/>
    </ligand>
</feature>
<dbReference type="Gene3D" id="3.40.850.10">
    <property type="entry name" value="Kinesin motor domain"/>
    <property type="match status" value="1"/>
</dbReference>
<evidence type="ECO:0000256" key="1">
    <source>
        <dbReference type="ARBA" id="ARBA00010899"/>
    </source>
</evidence>
<evidence type="ECO:0000313" key="11">
    <source>
        <dbReference type="EMBL" id="KIP03580.1"/>
    </source>
</evidence>
<feature type="compositionally biased region" description="Polar residues" evidence="9">
    <location>
        <begin position="17"/>
        <end position="27"/>
    </location>
</feature>
<evidence type="ECO:0000256" key="7">
    <source>
        <dbReference type="RuleBase" id="RU000394"/>
    </source>
</evidence>
<dbReference type="PROSITE" id="PS50067">
    <property type="entry name" value="KINESIN_MOTOR_2"/>
    <property type="match status" value="1"/>
</dbReference>